<name>A0A2P2Q8U0_RHIMU</name>
<reference evidence="1" key="1">
    <citation type="submission" date="2018-02" db="EMBL/GenBank/DDBJ databases">
        <title>Rhizophora mucronata_Transcriptome.</title>
        <authorList>
            <person name="Meera S.P."/>
            <person name="Sreeshan A."/>
            <person name="Augustine A."/>
        </authorList>
    </citation>
    <scope>NUCLEOTIDE SEQUENCE</scope>
    <source>
        <tissue evidence="1">Leaf</tissue>
    </source>
</reference>
<sequence>MNLHKQQNKFYPINILCYTYNPIAM</sequence>
<evidence type="ECO:0000313" key="1">
    <source>
        <dbReference type="EMBL" id="MBX63401.1"/>
    </source>
</evidence>
<accession>A0A2P2Q8U0</accession>
<proteinExistence type="predicted"/>
<protein>
    <submittedName>
        <fullName evidence="1">Uncharacterized protein</fullName>
    </submittedName>
</protein>
<dbReference type="AlphaFoldDB" id="A0A2P2Q8U0"/>
<dbReference type="EMBL" id="GGEC01082917">
    <property type="protein sequence ID" value="MBX63401.1"/>
    <property type="molecule type" value="Transcribed_RNA"/>
</dbReference>
<organism evidence="1">
    <name type="scientific">Rhizophora mucronata</name>
    <name type="common">Asiatic mangrove</name>
    <dbReference type="NCBI Taxonomy" id="61149"/>
    <lineage>
        <taxon>Eukaryota</taxon>
        <taxon>Viridiplantae</taxon>
        <taxon>Streptophyta</taxon>
        <taxon>Embryophyta</taxon>
        <taxon>Tracheophyta</taxon>
        <taxon>Spermatophyta</taxon>
        <taxon>Magnoliopsida</taxon>
        <taxon>eudicotyledons</taxon>
        <taxon>Gunneridae</taxon>
        <taxon>Pentapetalae</taxon>
        <taxon>rosids</taxon>
        <taxon>fabids</taxon>
        <taxon>Malpighiales</taxon>
        <taxon>Rhizophoraceae</taxon>
        <taxon>Rhizophora</taxon>
    </lineage>
</organism>